<dbReference type="Proteomes" id="UP001271249">
    <property type="component" value="Unassembled WGS sequence"/>
</dbReference>
<evidence type="ECO:0000313" key="2">
    <source>
        <dbReference type="Proteomes" id="UP001271249"/>
    </source>
</evidence>
<gene>
    <name evidence="1" type="ORF">RFN29_15225</name>
</gene>
<dbReference type="RefSeq" id="WP_320226910.1">
    <property type="nucleotide sequence ID" value="NZ_JAVIJC010000014.1"/>
</dbReference>
<sequence>MAFNSDTYHANKYRRIAFEEIAQAKDIKRRAALGQAYDWEIRRIPHLVQNARTSLRLSRIYRSCAELTKARRRL</sequence>
<keyword evidence="2" id="KW-1185">Reference proteome</keyword>
<proteinExistence type="predicted"/>
<comment type="caution">
    <text evidence="1">The sequence shown here is derived from an EMBL/GenBank/DDBJ whole genome shotgun (WGS) entry which is preliminary data.</text>
</comment>
<evidence type="ECO:0000313" key="1">
    <source>
        <dbReference type="EMBL" id="MDX8492929.1"/>
    </source>
</evidence>
<protein>
    <submittedName>
        <fullName evidence="1">Uncharacterized protein</fullName>
    </submittedName>
</protein>
<dbReference type="EMBL" id="JAVIJC010000014">
    <property type="protein sequence ID" value="MDX8492929.1"/>
    <property type="molecule type" value="Genomic_DNA"/>
</dbReference>
<name>A0ABU4Z110_9HYPH</name>
<accession>A0ABU4Z110</accession>
<organism evidence="1 2">
    <name type="scientific">Mesorhizobium captivum</name>
    <dbReference type="NCBI Taxonomy" id="3072319"/>
    <lineage>
        <taxon>Bacteria</taxon>
        <taxon>Pseudomonadati</taxon>
        <taxon>Pseudomonadota</taxon>
        <taxon>Alphaproteobacteria</taxon>
        <taxon>Hyphomicrobiales</taxon>
        <taxon>Phyllobacteriaceae</taxon>
        <taxon>Mesorhizobium</taxon>
    </lineage>
</organism>
<reference evidence="1 2" key="1">
    <citation type="submission" date="2023-08" db="EMBL/GenBank/DDBJ databases">
        <title>Implementing the SeqCode for naming new Mesorhizobium species isolated from Vachellia karroo root nodules.</title>
        <authorList>
            <person name="Van Lill M."/>
        </authorList>
    </citation>
    <scope>NUCLEOTIDE SEQUENCE [LARGE SCALE GENOMIC DNA]</scope>
    <source>
        <strain evidence="1 2">VK22B</strain>
    </source>
</reference>